<keyword evidence="7" id="KW-0411">Iron-sulfur</keyword>
<feature type="domain" description="Radical SAM core" evidence="9">
    <location>
        <begin position="209"/>
        <end position="441"/>
    </location>
</feature>
<dbReference type="Gene3D" id="3.40.50.280">
    <property type="entry name" value="Cobalamin-binding domain"/>
    <property type="match status" value="1"/>
</dbReference>
<dbReference type="InterPro" id="IPR034466">
    <property type="entry name" value="Methyltransferase_Class_B"/>
</dbReference>
<evidence type="ECO:0000256" key="7">
    <source>
        <dbReference type="ARBA" id="ARBA00023014"/>
    </source>
</evidence>
<dbReference type="SFLD" id="SFLDG01123">
    <property type="entry name" value="methyltransferase_(Class_B)"/>
    <property type="match status" value="1"/>
</dbReference>
<dbReference type="InterPro" id="IPR006158">
    <property type="entry name" value="Cobalamin-bd"/>
</dbReference>
<protein>
    <submittedName>
        <fullName evidence="10">Radical SAM domain protein</fullName>
    </submittedName>
</protein>
<dbReference type="SFLD" id="SFLDS00029">
    <property type="entry name" value="Radical_SAM"/>
    <property type="match status" value="1"/>
</dbReference>
<keyword evidence="6" id="KW-0408">Iron</keyword>
<evidence type="ECO:0000259" key="8">
    <source>
        <dbReference type="PROSITE" id="PS51332"/>
    </source>
</evidence>
<dbReference type="PROSITE" id="PS51918">
    <property type="entry name" value="RADICAL_SAM"/>
    <property type="match status" value="1"/>
</dbReference>
<dbReference type="PANTHER" id="PTHR43409">
    <property type="entry name" value="ANAEROBIC MAGNESIUM-PROTOPORPHYRIN IX MONOMETHYL ESTER CYCLASE-RELATED"/>
    <property type="match status" value="1"/>
</dbReference>
<evidence type="ECO:0000256" key="5">
    <source>
        <dbReference type="ARBA" id="ARBA00022723"/>
    </source>
</evidence>
<evidence type="ECO:0000256" key="1">
    <source>
        <dbReference type="ARBA" id="ARBA00001966"/>
    </source>
</evidence>
<dbReference type="GO" id="GO:0031419">
    <property type="term" value="F:cobalamin binding"/>
    <property type="evidence" value="ECO:0007669"/>
    <property type="project" value="InterPro"/>
</dbReference>
<dbReference type="InterPro" id="IPR058240">
    <property type="entry name" value="rSAM_sf"/>
</dbReference>
<dbReference type="CDD" id="cd01335">
    <property type="entry name" value="Radical_SAM"/>
    <property type="match status" value="1"/>
</dbReference>
<dbReference type="SFLD" id="SFLDG01082">
    <property type="entry name" value="B12-binding_domain_containing"/>
    <property type="match status" value="1"/>
</dbReference>
<dbReference type="InterPro" id="IPR006638">
    <property type="entry name" value="Elp3/MiaA/NifB-like_rSAM"/>
</dbReference>
<proteinExistence type="predicted"/>
<keyword evidence="2" id="KW-0489">Methyltransferase</keyword>
<evidence type="ECO:0000259" key="9">
    <source>
        <dbReference type="PROSITE" id="PS51918"/>
    </source>
</evidence>
<dbReference type="PANTHER" id="PTHR43409:SF7">
    <property type="entry name" value="BLL1977 PROTEIN"/>
    <property type="match status" value="1"/>
</dbReference>
<feature type="domain" description="B12-binding" evidence="8">
    <location>
        <begin position="11"/>
        <end position="156"/>
    </location>
</feature>
<keyword evidence="3" id="KW-0808">Transferase</keyword>
<dbReference type="Pfam" id="PF02310">
    <property type="entry name" value="B12-binding"/>
    <property type="match status" value="1"/>
</dbReference>
<sequence>MYSSEGKMRKKIDLLLVNPGNRLEQFAKLNELATVGPPLGIAMIAAFVRQHGFSVDIIDAEAYFMTPEQAIDEIEKYEPLLVGLTTFTTKMTAAGKTLRLVKERMPHVKTMIGGHHASAIPERTIREETVDFVIQGEGYFPTIELLKRLKEERDDFNIPGVWYKKNNRFVENGRAKGITNLDDLPFAAWDLLPMGKYRAHHWQAWDYNLDTKGFAFIYTSLGCPFSCDYCSVNVVYGKYSPRYRSPENVVKEIELLVNKYKVKHIEIIDDTFTVNQKRVEKICDEIISHNLGDKINMWCFSRTDLVDSNLMTKMKKAGINWVFMGFESGSDAVLQGVNKKQTIEQIKKATAVVHEAGIHIGGNYVFGLPEDTHETMQATLDLAKLLNTEYANLFLHMPYPGTRFYDLALEKGYALPEKWGQYGFFAPDALPMRNERLTSEDILRFRDNAFKEYFDSERYQNMIGETFGLHILDFLRNKILSKNITRTRYAA</sequence>
<gene>
    <name evidence="10" type="ORF">US99_C0028G0005</name>
</gene>
<dbReference type="Proteomes" id="UP000034324">
    <property type="component" value="Unassembled WGS sequence"/>
</dbReference>
<dbReference type="InterPro" id="IPR007197">
    <property type="entry name" value="rSAM"/>
</dbReference>
<comment type="cofactor">
    <cofactor evidence="1">
        <name>[4Fe-4S] cluster</name>
        <dbReference type="ChEBI" id="CHEBI:49883"/>
    </cofactor>
</comment>
<comment type="caution">
    <text evidence="10">The sequence shown here is derived from an EMBL/GenBank/DDBJ whole genome shotgun (WGS) entry which is preliminary data.</text>
</comment>
<accession>A0A0G0NMD7</accession>
<dbReference type="EMBL" id="LBVC01000028">
    <property type="protein sequence ID" value="KKQ78251.1"/>
    <property type="molecule type" value="Genomic_DNA"/>
</dbReference>
<dbReference type="PROSITE" id="PS51332">
    <property type="entry name" value="B12_BINDING"/>
    <property type="match status" value="1"/>
</dbReference>
<evidence type="ECO:0000313" key="10">
    <source>
        <dbReference type="EMBL" id="KKQ78251.1"/>
    </source>
</evidence>
<dbReference type="AlphaFoldDB" id="A0A0G0NMD7"/>
<keyword evidence="5" id="KW-0479">Metal-binding</keyword>
<dbReference type="SUPFAM" id="SSF52242">
    <property type="entry name" value="Cobalamin (vitamin B12)-binding domain"/>
    <property type="match status" value="1"/>
</dbReference>
<dbReference type="GO" id="GO:0051539">
    <property type="term" value="F:4 iron, 4 sulfur cluster binding"/>
    <property type="evidence" value="ECO:0007669"/>
    <property type="project" value="UniProtKB-KW"/>
</dbReference>
<name>A0A0G0NMD7_9BACT</name>
<dbReference type="InterPro" id="IPR023404">
    <property type="entry name" value="rSAM_horseshoe"/>
</dbReference>
<evidence type="ECO:0000256" key="4">
    <source>
        <dbReference type="ARBA" id="ARBA00022691"/>
    </source>
</evidence>
<dbReference type="SUPFAM" id="SSF102114">
    <property type="entry name" value="Radical SAM enzymes"/>
    <property type="match status" value="1"/>
</dbReference>
<dbReference type="InterPro" id="IPR036724">
    <property type="entry name" value="Cobalamin-bd_sf"/>
</dbReference>
<keyword evidence="4" id="KW-0949">S-adenosyl-L-methionine</keyword>
<dbReference type="Pfam" id="PF04055">
    <property type="entry name" value="Radical_SAM"/>
    <property type="match status" value="1"/>
</dbReference>
<evidence type="ECO:0000256" key="3">
    <source>
        <dbReference type="ARBA" id="ARBA00022679"/>
    </source>
</evidence>
<dbReference type="SMART" id="SM00729">
    <property type="entry name" value="Elp3"/>
    <property type="match status" value="1"/>
</dbReference>
<evidence type="ECO:0000256" key="6">
    <source>
        <dbReference type="ARBA" id="ARBA00023004"/>
    </source>
</evidence>
<dbReference type="GO" id="GO:0046872">
    <property type="term" value="F:metal ion binding"/>
    <property type="evidence" value="ECO:0007669"/>
    <property type="project" value="UniProtKB-KW"/>
</dbReference>
<dbReference type="GO" id="GO:0003824">
    <property type="term" value="F:catalytic activity"/>
    <property type="evidence" value="ECO:0007669"/>
    <property type="project" value="InterPro"/>
</dbReference>
<dbReference type="CDD" id="cd02068">
    <property type="entry name" value="radical_SAM_B12_BD"/>
    <property type="match status" value="1"/>
</dbReference>
<evidence type="ECO:0000313" key="11">
    <source>
        <dbReference type="Proteomes" id="UP000034324"/>
    </source>
</evidence>
<dbReference type="InterPro" id="IPR051198">
    <property type="entry name" value="BchE-like"/>
</dbReference>
<reference evidence="10 11" key="1">
    <citation type="journal article" date="2015" name="Nature">
        <title>rRNA introns, odd ribosomes, and small enigmatic genomes across a large radiation of phyla.</title>
        <authorList>
            <person name="Brown C.T."/>
            <person name="Hug L.A."/>
            <person name="Thomas B.C."/>
            <person name="Sharon I."/>
            <person name="Castelle C.J."/>
            <person name="Singh A."/>
            <person name="Wilkins M.J."/>
            <person name="Williams K.H."/>
            <person name="Banfield J.F."/>
        </authorList>
    </citation>
    <scope>NUCLEOTIDE SEQUENCE [LARGE SCALE GENOMIC DNA]</scope>
</reference>
<organism evidence="10 11">
    <name type="scientific">Candidatus Daviesbacteria bacterium GW2011_GWF2_38_6</name>
    <dbReference type="NCBI Taxonomy" id="1618432"/>
    <lineage>
        <taxon>Bacteria</taxon>
        <taxon>Candidatus Daviesiibacteriota</taxon>
    </lineage>
</organism>
<evidence type="ECO:0000256" key="2">
    <source>
        <dbReference type="ARBA" id="ARBA00022603"/>
    </source>
</evidence>
<dbReference type="Gene3D" id="3.80.30.20">
    <property type="entry name" value="tm_1862 like domain"/>
    <property type="match status" value="1"/>
</dbReference>